<proteinExistence type="inferred from homology"/>
<dbReference type="EMBL" id="JAKGAS010000003">
    <property type="protein sequence ID" value="MCF2947996.1"/>
    <property type="molecule type" value="Genomic_DNA"/>
</dbReference>
<keyword evidence="5 10" id="KW-0812">Transmembrane</keyword>
<evidence type="ECO:0000256" key="4">
    <source>
        <dbReference type="ARBA" id="ARBA00022452"/>
    </source>
</evidence>
<keyword evidence="17" id="KW-1185">Reference proteome</keyword>
<evidence type="ECO:0000256" key="6">
    <source>
        <dbReference type="ARBA" id="ARBA00022729"/>
    </source>
</evidence>
<keyword evidence="9 10" id="KW-0998">Cell outer membrane</keyword>
<evidence type="ECO:0000256" key="11">
    <source>
        <dbReference type="PROSITE-ProRule" id="PRU10144"/>
    </source>
</evidence>
<feature type="chain" id="PRO_5047253308" evidence="13">
    <location>
        <begin position="26"/>
        <end position="705"/>
    </location>
</feature>
<dbReference type="SUPFAM" id="SSF56935">
    <property type="entry name" value="Porins"/>
    <property type="match status" value="1"/>
</dbReference>
<evidence type="ECO:0000256" key="2">
    <source>
        <dbReference type="ARBA" id="ARBA00009810"/>
    </source>
</evidence>
<evidence type="ECO:0000256" key="1">
    <source>
        <dbReference type="ARBA" id="ARBA00004571"/>
    </source>
</evidence>
<dbReference type="InterPro" id="IPR012910">
    <property type="entry name" value="Plug_dom"/>
</dbReference>
<feature type="domain" description="TonB-dependent receptor plug" evidence="15">
    <location>
        <begin position="47"/>
        <end position="141"/>
    </location>
</feature>
<dbReference type="Gene3D" id="2.170.130.10">
    <property type="entry name" value="TonB-dependent receptor, plug domain"/>
    <property type="match status" value="1"/>
</dbReference>
<dbReference type="Pfam" id="PF00593">
    <property type="entry name" value="TonB_dep_Rec_b-barrel"/>
    <property type="match status" value="1"/>
</dbReference>
<keyword evidence="4 10" id="KW-1134">Transmembrane beta strand</keyword>
<dbReference type="PROSITE" id="PS52016">
    <property type="entry name" value="TONB_DEPENDENT_REC_3"/>
    <property type="match status" value="1"/>
</dbReference>
<dbReference type="Proteomes" id="UP001521137">
    <property type="component" value="Unassembled WGS sequence"/>
</dbReference>
<organism evidence="16 17">
    <name type="scientific">Paraglaciecola algarum</name>
    <dbReference type="NCBI Taxonomy" id="3050085"/>
    <lineage>
        <taxon>Bacteria</taxon>
        <taxon>Pseudomonadati</taxon>
        <taxon>Pseudomonadota</taxon>
        <taxon>Gammaproteobacteria</taxon>
        <taxon>Alteromonadales</taxon>
        <taxon>Alteromonadaceae</taxon>
        <taxon>Paraglaciecola</taxon>
    </lineage>
</organism>
<keyword evidence="3 10" id="KW-0813">Transport</keyword>
<dbReference type="PANTHER" id="PTHR30069">
    <property type="entry name" value="TONB-DEPENDENT OUTER MEMBRANE RECEPTOR"/>
    <property type="match status" value="1"/>
</dbReference>
<evidence type="ECO:0000259" key="14">
    <source>
        <dbReference type="Pfam" id="PF00593"/>
    </source>
</evidence>
<dbReference type="InterPro" id="IPR037066">
    <property type="entry name" value="Plug_dom_sf"/>
</dbReference>
<evidence type="ECO:0000256" key="8">
    <source>
        <dbReference type="ARBA" id="ARBA00023136"/>
    </source>
</evidence>
<dbReference type="InterPro" id="IPR000531">
    <property type="entry name" value="Beta-barrel_TonB"/>
</dbReference>
<dbReference type="PROSITE" id="PS01156">
    <property type="entry name" value="TONB_DEPENDENT_REC_2"/>
    <property type="match status" value="1"/>
</dbReference>
<evidence type="ECO:0000313" key="16">
    <source>
        <dbReference type="EMBL" id="MCF2947996.1"/>
    </source>
</evidence>
<feature type="domain" description="TonB-dependent receptor-like beta-barrel" evidence="14">
    <location>
        <begin position="243"/>
        <end position="663"/>
    </location>
</feature>
<accession>A0ABS9D8K3</accession>
<dbReference type="CDD" id="cd01347">
    <property type="entry name" value="ligand_gated_channel"/>
    <property type="match status" value="1"/>
</dbReference>
<dbReference type="Gene3D" id="2.40.170.20">
    <property type="entry name" value="TonB-dependent receptor, beta-barrel domain"/>
    <property type="match status" value="1"/>
</dbReference>
<gene>
    <name evidence="16" type="ORF">L0668_07750</name>
</gene>
<evidence type="ECO:0000256" key="5">
    <source>
        <dbReference type="ARBA" id="ARBA00022692"/>
    </source>
</evidence>
<sequence>MSTKGFTRSVIALSISSLLSYAANAEEDNDITQDEIEHVAVWSTAISTSSLYLKGDDIINKQADHISDLLRTIPGVDVGGAHSLNQRITIRSMDDKDLNISIDGAAQNTYMYHHMGNLQIHADILKSVDIEIGSNSVINGGLGGSVRFETKQARELLKPEQTFGGRVQVSSGDNSGNNYSITGYGLLGESFDFIGYYNFVDRSNYDVGGGQILDADGNELADTDGEVKGLEGELDDLLIKFGWNIGNDQRISVGYESYQDEGNYSYRPDMGLATDLAITNSLQVPLLWPTEFTRDTLTLNYDLSFAQSSQLKVSAFSNTSELWRDEMGWADNEAYTSWAAIVTGEAKNTGVNALATTNFDDNLAGDHELTYGLDYIKHDTEYAAQYIASLDTSAEQSTSLALFLQDKIQLNESFAIIPGVRYQDYEIDSTVVDNNFDDITFALAAEYQATDNLLLKASTTQLFKGPEIGEVFVGAGLFDSANQNIEAETGTNTELAFAYQSSANKTNRLALGATVFKTQIDGYIYDYASSPEGGYWKDNIGDIQITGFEAYIGYTADKLTGQITYSSAESDLDAYADYQDLDQARIDREQGDTFTANINYELSQFNLSLNWEAMQVQDMAAGINLDGATLDNAKDGFTVHNVSANWSPESIEGLTVIFGVDNLFDEYYASQSSRTGTSFHPRFGSLYLLDYEPGRNIKATLSYQF</sequence>
<keyword evidence="16" id="KW-0675">Receptor</keyword>
<evidence type="ECO:0000256" key="9">
    <source>
        <dbReference type="ARBA" id="ARBA00023237"/>
    </source>
</evidence>
<evidence type="ECO:0000256" key="7">
    <source>
        <dbReference type="ARBA" id="ARBA00023077"/>
    </source>
</evidence>
<protein>
    <submittedName>
        <fullName evidence="16">TonB-dependent receptor</fullName>
    </submittedName>
</protein>
<name>A0ABS9D8K3_9ALTE</name>
<dbReference type="PANTHER" id="PTHR30069:SF41">
    <property type="entry name" value="HEME_HEMOPEXIN UTILIZATION PROTEIN C"/>
    <property type="match status" value="1"/>
</dbReference>
<dbReference type="InterPro" id="IPR036942">
    <property type="entry name" value="Beta-barrel_TonB_sf"/>
</dbReference>
<dbReference type="InterPro" id="IPR010917">
    <property type="entry name" value="TonB_rcpt_CS"/>
</dbReference>
<comment type="caution">
    <text evidence="16">The sequence shown here is derived from an EMBL/GenBank/DDBJ whole genome shotgun (WGS) entry which is preliminary data.</text>
</comment>
<evidence type="ECO:0000313" key="17">
    <source>
        <dbReference type="Proteomes" id="UP001521137"/>
    </source>
</evidence>
<keyword evidence="7 12" id="KW-0798">TonB box</keyword>
<comment type="similarity">
    <text evidence="2 10 12">Belongs to the TonB-dependent receptor family.</text>
</comment>
<feature type="short sequence motif" description="TonB C-terminal box" evidence="11">
    <location>
        <begin position="688"/>
        <end position="705"/>
    </location>
</feature>
<dbReference type="Pfam" id="PF07715">
    <property type="entry name" value="Plug"/>
    <property type="match status" value="1"/>
</dbReference>
<keyword evidence="6 13" id="KW-0732">Signal</keyword>
<evidence type="ECO:0000256" key="10">
    <source>
        <dbReference type="PROSITE-ProRule" id="PRU01360"/>
    </source>
</evidence>
<feature type="signal peptide" evidence="13">
    <location>
        <begin position="1"/>
        <end position="25"/>
    </location>
</feature>
<dbReference type="InterPro" id="IPR039426">
    <property type="entry name" value="TonB-dep_rcpt-like"/>
</dbReference>
<evidence type="ECO:0000256" key="3">
    <source>
        <dbReference type="ARBA" id="ARBA00022448"/>
    </source>
</evidence>
<evidence type="ECO:0000256" key="12">
    <source>
        <dbReference type="RuleBase" id="RU003357"/>
    </source>
</evidence>
<comment type="subcellular location">
    <subcellularLocation>
        <location evidence="1 10">Cell outer membrane</location>
        <topology evidence="1 10">Multi-pass membrane protein</topology>
    </subcellularLocation>
</comment>
<evidence type="ECO:0000259" key="15">
    <source>
        <dbReference type="Pfam" id="PF07715"/>
    </source>
</evidence>
<evidence type="ECO:0000256" key="13">
    <source>
        <dbReference type="SAM" id="SignalP"/>
    </source>
</evidence>
<reference evidence="16 17" key="1">
    <citation type="submission" date="2022-01" db="EMBL/GenBank/DDBJ databases">
        <title>Paraglaciecola sp. G1-23.</title>
        <authorList>
            <person name="Jin M.S."/>
            <person name="Han D.M."/>
            <person name="Kim H.M."/>
            <person name="Jeon C.O."/>
        </authorList>
    </citation>
    <scope>NUCLEOTIDE SEQUENCE [LARGE SCALE GENOMIC DNA]</scope>
    <source>
        <strain evidence="16 17">G1-23</strain>
    </source>
</reference>
<keyword evidence="8 10" id="KW-0472">Membrane</keyword>
<dbReference type="RefSeq" id="WP_235311547.1">
    <property type="nucleotide sequence ID" value="NZ_JAKGAS010000003.1"/>
</dbReference>